<sequence>MQHLEAAFKRLRATAGNAQQQLDPAFAGEFSVSLNHALLEPGGRVGFQDWAAETQARKAFTRWGLDDFSHLCASAARFAGAWTVLCLKGHLRLLQLERPERLSTEEFSYLLAVRSGDTARAALRFAHSDTAQLVHLETRLWLIEAHAPVREHDFSGFPAAVRDSLHARQGGFLRLSGKPRMQGTRSHQRATACEVCA</sequence>
<name>A0ABS1JTP4_9BURK</name>
<evidence type="ECO:0000313" key="2">
    <source>
        <dbReference type="Proteomes" id="UP000622707"/>
    </source>
</evidence>
<dbReference type="EMBL" id="JAEQND010000013">
    <property type="protein sequence ID" value="MBL0427660.1"/>
    <property type="molecule type" value="Genomic_DNA"/>
</dbReference>
<evidence type="ECO:0000313" key="1">
    <source>
        <dbReference type="EMBL" id="MBL0427660.1"/>
    </source>
</evidence>
<organism evidence="1 2">
    <name type="scientific">Ramlibacter alkalitolerans</name>
    <dbReference type="NCBI Taxonomy" id="2039631"/>
    <lineage>
        <taxon>Bacteria</taxon>
        <taxon>Pseudomonadati</taxon>
        <taxon>Pseudomonadota</taxon>
        <taxon>Betaproteobacteria</taxon>
        <taxon>Burkholderiales</taxon>
        <taxon>Comamonadaceae</taxon>
        <taxon>Ramlibacter</taxon>
    </lineage>
</organism>
<proteinExistence type="predicted"/>
<accession>A0ABS1JTP4</accession>
<keyword evidence="2" id="KW-1185">Reference proteome</keyword>
<protein>
    <submittedName>
        <fullName evidence="1">Uncharacterized protein</fullName>
    </submittedName>
</protein>
<dbReference type="RefSeq" id="WP_201692294.1">
    <property type="nucleotide sequence ID" value="NZ_JAEQND010000013.1"/>
</dbReference>
<comment type="caution">
    <text evidence="1">The sequence shown here is derived from an EMBL/GenBank/DDBJ whole genome shotgun (WGS) entry which is preliminary data.</text>
</comment>
<dbReference type="Proteomes" id="UP000622707">
    <property type="component" value="Unassembled WGS sequence"/>
</dbReference>
<reference evidence="1 2" key="1">
    <citation type="journal article" date="2017" name="Int. J. Syst. Evol. Microbiol.">
        <title>Ramlibacter alkalitolerans sp. nov., alkali-tolerant bacterium isolated from soil of ginseng.</title>
        <authorList>
            <person name="Lee D.H."/>
            <person name="Cha C.J."/>
        </authorList>
    </citation>
    <scope>NUCLEOTIDE SEQUENCE [LARGE SCALE GENOMIC DNA]</scope>
    <source>
        <strain evidence="1 2">KACC 19305</strain>
    </source>
</reference>
<gene>
    <name evidence="1" type="ORF">JI746_21275</name>
</gene>